<dbReference type="Proteomes" id="UP001500713">
    <property type="component" value="Unassembled WGS sequence"/>
</dbReference>
<proteinExistence type="predicted"/>
<evidence type="ECO:0008006" key="4">
    <source>
        <dbReference type="Google" id="ProtNLM"/>
    </source>
</evidence>
<organism evidence="2 3">
    <name type="scientific">Parasphingorhabdus litoris</name>
    <dbReference type="NCBI Taxonomy" id="394733"/>
    <lineage>
        <taxon>Bacteria</taxon>
        <taxon>Pseudomonadati</taxon>
        <taxon>Pseudomonadota</taxon>
        <taxon>Alphaproteobacteria</taxon>
        <taxon>Sphingomonadales</taxon>
        <taxon>Sphingomonadaceae</taxon>
        <taxon>Parasphingorhabdus</taxon>
    </lineage>
</organism>
<evidence type="ECO:0000256" key="1">
    <source>
        <dbReference type="SAM" id="SignalP"/>
    </source>
</evidence>
<feature type="chain" id="PRO_5045865667" description="Secreted protein" evidence="1">
    <location>
        <begin position="23"/>
        <end position="176"/>
    </location>
</feature>
<accession>A0ABP3KL67</accession>
<reference evidence="3" key="1">
    <citation type="journal article" date="2019" name="Int. J. Syst. Evol. Microbiol.">
        <title>The Global Catalogue of Microorganisms (GCM) 10K type strain sequencing project: providing services to taxonomists for standard genome sequencing and annotation.</title>
        <authorList>
            <consortium name="The Broad Institute Genomics Platform"/>
            <consortium name="The Broad Institute Genome Sequencing Center for Infectious Disease"/>
            <person name="Wu L."/>
            <person name="Ma J."/>
        </authorList>
    </citation>
    <scope>NUCLEOTIDE SEQUENCE [LARGE SCALE GENOMIC DNA]</scope>
    <source>
        <strain evidence="3">JCM 14162</strain>
    </source>
</reference>
<gene>
    <name evidence="2" type="ORF">GCM10009096_25320</name>
</gene>
<dbReference type="EMBL" id="BAAAEM010000003">
    <property type="protein sequence ID" value="GAA0481992.1"/>
    <property type="molecule type" value="Genomic_DNA"/>
</dbReference>
<protein>
    <recommendedName>
        <fullName evidence="4">Secreted protein</fullName>
    </recommendedName>
</protein>
<dbReference type="RefSeq" id="WP_229953426.1">
    <property type="nucleotide sequence ID" value="NZ_BAAAEM010000003.1"/>
</dbReference>
<keyword evidence="3" id="KW-1185">Reference proteome</keyword>
<feature type="signal peptide" evidence="1">
    <location>
        <begin position="1"/>
        <end position="22"/>
    </location>
</feature>
<name>A0ABP3KL67_9SPHN</name>
<keyword evidence="1" id="KW-0732">Signal</keyword>
<evidence type="ECO:0000313" key="3">
    <source>
        <dbReference type="Proteomes" id="UP001500713"/>
    </source>
</evidence>
<evidence type="ECO:0000313" key="2">
    <source>
        <dbReference type="EMBL" id="GAA0481992.1"/>
    </source>
</evidence>
<sequence>MFKKLSAASAMIALITGTSLQAAEAKQCIPAEQAESLITYVLPGALNAVRTKCSGSLPATATLLQVDSAQMQRYEADSQRAWPEASTAIGLLVGQDLPENMEMDAMRPFVDAMIPAMLAQEVKAKDCPTIDKVYGLLEPMPTANLAALTVMLAQLGSNDEKEGRKDPFNICKAPIE</sequence>
<comment type="caution">
    <text evidence="2">The sequence shown here is derived from an EMBL/GenBank/DDBJ whole genome shotgun (WGS) entry which is preliminary data.</text>
</comment>